<evidence type="ECO:0000313" key="3">
    <source>
        <dbReference type="EMBL" id="SAK79431.1"/>
    </source>
</evidence>
<dbReference type="PANTHER" id="PTHR31616:SF0">
    <property type="entry name" value="GLUCAN 1,4-ALPHA-GLUCOSIDASE"/>
    <property type="match status" value="1"/>
</dbReference>
<dbReference type="AlphaFoldDB" id="A0A158CAY1"/>
<dbReference type="PANTHER" id="PTHR31616">
    <property type="entry name" value="TREHALASE"/>
    <property type="match status" value="1"/>
</dbReference>
<dbReference type="InterPro" id="IPR008928">
    <property type="entry name" value="6-hairpin_glycosidase_sf"/>
</dbReference>
<gene>
    <name evidence="3" type="ORF">AWB82_05191</name>
</gene>
<evidence type="ECO:0000259" key="1">
    <source>
        <dbReference type="Pfam" id="PF00723"/>
    </source>
</evidence>
<dbReference type="InterPro" id="IPR012341">
    <property type="entry name" value="6hp_glycosidase-like_sf"/>
</dbReference>
<dbReference type="InterPro" id="IPR011613">
    <property type="entry name" value="GH15-like"/>
</dbReference>
<reference evidence="3" key="1">
    <citation type="submission" date="2016-01" db="EMBL/GenBank/DDBJ databases">
        <authorList>
            <person name="Peeters C."/>
        </authorList>
    </citation>
    <scope>NUCLEOTIDE SEQUENCE [LARGE SCALE GENOMIC DNA]</scope>
    <source>
        <strain evidence="3">LMG 29325</strain>
    </source>
</reference>
<protein>
    <submittedName>
        <fullName evidence="3">Glycoside hydrolase 15-related</fullName>
    </submittedName>
</protein>
<dbReference type="Pfam" id="PF19291">
    <property type="entry name" value="TREH_N"/>
    <property type="match status" value="1"/>
</dbReference>
<dbReference type="Pfam" id="PF00723">
    <property type="entry name" value="Glyco_hydro_15"/>
    <property type="match status" value="1"/>
</dbReference>
<dbReference type="Proteomes" id="UP000054596">
    <property type="component" value="Unassembled WGS sequence"/>
</dbReference>
<organism evidence="3 4">
    <name type="scientific">Caballeronia glebae</name>
    <dbReference type="NCBI Taxonomy" id="1777143"/>
    <lineage>
        <taxon>Bacteria</taxon>
        <taxon>Pseudomonadati</taxon>
        <taxon>Pseudomonadota</taxon>
        <taxon>Betaproteobacteria</taxon>
        <taxon>Burkholderiales</taxon>
        <taxon>Burkholderiaceae</taxon>
        <taxon>Caballeronia</taxon>
    </lineage>
</organism>
<evidence type="ECO:0000313" key="4">
    <source>
        <dbReference type="Proteomes" id="UP000054596"/>
    </source>
</evidence>
<name>A0A158CAY1_9BURK</name>
<dbReference type="SUPFAM" id="SSF48208">
    <property type="entry name" value="Six-hairpin glycosidases"/>
    <property type="match status" value="1"/>
</dbReference>
<comment type="caution">
    <text evidence="3">The sequence shown here is derived from an EMBL/GenBank/DDBJ whole genome shotgun (WGS) entry which is preliminary data.</text>
</comment>
<dbReference type="InterPro" id="IPR045582">
    <property type="entry name" value="Trehalase-like_N"/>
</dbReference>
<keyword evidence="4" id="KW-1185">Reference proteome</keyword>
<dbReference type="RefSeq" id="WP_086972231.1">
    <property type="nucleotide sequence ID" value="NZ_FCOJ02000045.1"/>
</dbReference>
<keyword evidence="3" id="KW-0378">Hydrolase</keyword>
<dbReference type="EMBL" id="FCOJ02000045">
    <property type="protein sequence ID" value="SAK79431.1"/>
    <property type="molecule type" value="Genomic_DNA"/>
</dbReference>
<dbReference type="GO" id="GO:0005975">
    <property type="term" value="P:carbohydrate metabolic process"/>
    <property type="evidence" value="ECO:0007669"/>
    <property type="project" value="InterPro"/>
</dbReference>
<dbReference type="GO" id="GO:0004553">
    <property type="term" value="F:hydrolase activity, hydrolyzing O-glycosyl compounds"/>
    <property type="evidence" value="ECO:0007669"/>
    <property type="project" value="TreeGrafter"/>
</dbReference>
<dbReference type="Gene3D" id="1.50.10.10">
    <property type="match status" value="1"/>
</dbReference>
<dbReference type="OrthoDB" id="3902805at2"/>
<feature type="domain" description="GH15-like" evidence="1">
    <location>
        <begin position="219"/>
        <end position="580"/>
    </location>
</feature>
<sequence length="593" mass="65999">MAARIEDYALLGDGRTAALVAKDGSIDWLCWPTFESSPCFAALLGDASNGQWRIAPVEPVQHVRRRYLGDSLVLETTFETASGVVEMTDCLTWSEVPPRLVRSVKCVAGCVALTSELAVRFDHGRLKPWYRRVGRRVVAVAGPHSIWFDGPLAPACDAQSVQVELNLTAGDRCDFVLTCCRSHEPPPAALNVDQTLHTTLLDWSQWADQIDLGNDRYADAIRSSLVALRGLTNRVTGGIAAAATTSLPELIGGDLNWDYRYCWLRDASFTMLALAGTGLRAQAQAWRDWLLRALAGEPAQAQTVYTTDGDRHLLEWECAWLGGYEGSRPVRFGNAAVTQSQHDIYGELIDALYVSRCHDMPPGDEVWFLERALIEHVRRVWKEPDNGLWESRGGLRHHTLSKMMTWLALDRGIKSALSDGHDVPIDDWRRDAHEIRESVLTYGFHSGVGAFTQTYGGDRLDASLLLLPLRGFLPADDPRVVATVTAIEQHLMHDGLVYRFLGDDKPGQGRPEGAFIACSCWLAQVRQMQGRHEEAKELFERVVALRNDVGLLAEEFDTDLKRQCGNFPQVLSHVAFINAARYFDDPDHSLNAL</sequence>
<accession>A0A158CAY1</accession>
<proteinExistence type="predicted"/>
<evidence type="ECO:0000259" key="2">
    <source>
        <dbReference type="Pfam" id="PF19291"/>
    </source>
</evidence>
<dbReference type="STRING" id="1777143.AWB82_05191"/>
<feature type="domain" description="Trehalase-like N-terminal" evidence="2">
    <location>
        <begin position="2"/>
        <end position="127"/>
    </location>
</feature>